<dbReference type="PANTHER" id="PTHR30591:SF1">
    <property type="entry name" value="RECBCD ENZYME SUBUNIT RECC"/>
    <property type="match status" value="1"/>
</dbReference>
<evidence type="ECO:0000256" key="6">
    <source>
        <dbReference type="ARBA" id="ARBA00022839"/>
    </source>
</evidence>
<dbReference type="AlphaFoldDB" id="A0A1M6NDE5"/>
<dbReference type="GO" id="GO:0004386">
    <property type="term" value="F:helicase activity"/>
    <property type="evidence" value="ECO:0007669"/>
    <property type="project" value="UniProtKB-KW"/>
</dbReference>
<keyword evidence="3" id="KW-0227">DNA damage</keyword>
<keyword evidence="6" id="KW-0269">Exonuclease</keyword>
<evidence type="ECO:0000256" key="3">
    <source>
        <dbReference type="ARBA" id="ARBA00022763"/>
    </source>
</evidence>
<evidence type="ECO:0000256" key="1">
    <source>
        <dbReference type="ARBA" id="ARBA00022722"/>
    </source>
</evidence>
<keyword evidence="14" id="KW-1185">Reference proteome</keyword>
<evidence type="ECO:0000256" key="7">
    <source>
        <dbReference type="ARBA" id="ARBA00022840"/>
    </source>
</evidence>
<organism evidence="13 14">
    <name type="scientific">Hathewaya proteolytica DSM 3090</name>
    <dbReference type="NCBI Taxonomy" id="1121331"/>
    <lineage>
        <taxon>Bacteria</taxon>
        <taxon>Bacillati</taxon>
        <taxon>Bacillota</taxon>
        <taxon>Clostridia</taxon>
        <taxon>Eubacteriales</taxon>
        <taxon>Clostridiaceae</taxon>
        <taxon>Hathewaya</taxon>
    </lineage>
</organism>
<dbReference type="Pfam" id="PF12705">
    <property type="entry name" value="PDDEXK_1"/>
    <property type="match status" value="1"/>
</dbReference>
<evidence type="ECO:0000259" key="10">
    <source>
        <dbReference type="Pfam" id="PF12705"/>
    </source>
</evidence>
<dbReference type="Pfam" id="PF13361">
    <property type="entry name" value="UvrD_C"/>
    <property type="match status" value="1"/>
</dbReference>
<keyword evidence="4" id="KW-0378">Hydrolase</keyword>
<keyword evidence="7" id="KW-0067">ATP-binding</keyword>
<keyword evidence="5 13" id="KW-0347">Helicase</keyword>
<evidence type="ECO:0000256" key="4">
    <source>
        <dbReference type="ARBA" id="ARBA00022801"/>
    </source>
</evidence>
<protein>
    <submittedName>
        <fullName evidence="13">DNA helicase/exodeoxyribonuclease V, subunit B</fullName>
    </submittedName>
</protein>
<dbReference type="Proteomes" id="UP000183952">
    <property type="component" value="Unassembled WGS sequence"/>
</dbReference>
<dbReference type="InterPro" id="IPR049035">
    <property type="entry name" value="ADDB_N"/>
</dbReference>
<evidence type="ECO:0000256" key="2">
    <source>
        <dbReference type="ARBA" id="ARBA00022741"/>
    </source>
</evidence>
<gene>
    <name evidence="13" type="ORF">SAMN02745248_01355</name>
</gene>
<dbReference type="GO" id="GO:0005524">
    <property type="term" value="F:ATP binding"/>
    <property type="evidence" value="ECO:0007669"/>
    <property type="project" value="UniProtKB-KW"/>
</dbReference>
<feature type="domain" description="ATP-dependent helicase/deoxyribonuclease subunit B N-terminal" evidence="12">
    <location>
        <begin position="5"/>
        <end position="291"/>
    </location>
</feature>
<dbReference type="GO" id="GO:0003677">
    <property type="term" value="F:DNA binding"/>
    <property type="evidence" value="ECO:0007669"/>
    <property type="project" value="UniProtKB-KW"/>
</dbReference>
<dbReference type="GO" id="GO:0006310">
    <property type="term" value="P:DNA recombination"/>
    <property type="evidence" value="ECO:0007669"/>
    <property type="project" value="TreeGrafter"/>
</dbReference>
<reference evidence="13 14" key="1">
    <citation type="submission" date="2016-11" db="EMBL/GenBank/DDBJ databases">
        <authorList>
            <person name="Jaros S."/>
            <person name="Januszkiewicz K."/>
            <person name="Wedrychowicz H."/>
        </authorList>
    </citation>
    <scope>NUCLEOTIDE SEQUENCE [LARGE SCALE GENOMIC DNA]</scope>
    <source>
        <strain evidence="13 14">DSM 3090</strain>
    </source>
</reference>
<evidence type="ECO:0000259" key="12">
    <source>
        <dbReference type="Pfam" id="PF21445"/>
    </source>
</evidence>
<evidence type="ECO:0000256" key="9">
    <source>
        <dbReference type="ARBA" id="ARBA00023204"/>
    </source>
</evidence>
<keyword evidence="2" id="KW-0547">Nucleotide-binding</keyword>
<evidence type="ECO:0000259" key="11">
    <source>
        <dbReference type="Pfam" id="PF13361"/>
    </source>
</evidence>
<evidence type="ECO:0000256" key="5">
    <source>
        <dbReference type="ARBA" id="ARBA00022806"/>
    </source>
</evidence>
<dbReference type="InterPro" id="IPR038726">
    <property type="entry name" value="PDDEXK_AddAB-type"/>
</dbReference>
<dbReference type="InterPro" id="IPR027417">
    <property type="entry name" value="P-loop_NTPase"/>
</dbReference>
<keyword evidence="8" id="KW-0238">DNA-binding</keyword>
<dbReference type="InterPro" id="IPR011604">
    <property type="entry name" value="PDDEXK-like_dom_sf"/>
</dbReference>
<evidence type="ECO:0000313" key="13">
    <source>
        <dbReference type="EMBL" id="SHJ93772.1"/>
    </source>
</evidence>
<dbReference type="OrthoDB" id="9758506at2"/>
<dbReference type="EMBL" id="FRAD01000010">
    <property type="protein sequence ID" value="SHJ93772.1"/>
    <property type="molecule type" value="Genomic_DNA"/>
</dbReference>
<dbReference type="InterPro" id="IPR014017">
    <property type="entry name" value="DNA_helicase_UvrD-like_C"/>
</dbReference>
<name>A0A1M6NDE5_9CLOT</name>
<evidence type="ECO:0000313" key="14">
    <source>
        <dbReference type="Proteomes" id="UP000183952"/>
    </source>
</evidence>
<dbReference type="RefSeq" id="WP_072903368.1">
    <property type="nucleotide sequence ID" value="NZ_FRAD01000010.1"/>
</dbReference>
<keyword evidence="1" id="KW-0540">Nuclease</keyword>
<dbReference type="SUPFAM" id="SSF52540">
    <property type="entry name" value="P-loop containing nucleoside triphosphate hydrolases"/>
    <property type="match status" value="2"/>
</dbReference>
<proteinExistence type="predicted"/>
<accession>A0A1M6NDE5</accession>
<evidence type="ECO:0000256" key="8">
    <source>
        <dbReference type="ARBA" id="ARBA00023125"/>
    </source>
</evidence>
<dbReference type="Gene3D" id="3.90.320.10">
    <property type="match status" value="1"/>
</dbReference>
<dbReference type="STRING" id="1121331.SAMN02745248_01355"/>
<dbReference type="PANTHER" id="PTHR30591">
    <property type="entry name" value="RECBCD ENZYME SUBUNIT RECC"/>
    <property type="match status" value="1"/>
</dbReference>
<feature type="domain" description="UvrD-like helicase C-terminal" evidence="11">
    <location>
        <begin position="304"/>
        <end position="665"/>
    </location>
</feature>
<dbReference type="GO" id="GO:0004527">
    <property type="term" value="F:exonuclease activity"/>
    <property type="evidence" value="ECO:0007669"/>
    <property type="project" value="UniProtKB-KW"/>
</dbReference>
<dbReference type="GO" id="GO:0006281">
    <property type="term" value="P:DNA repair"/>
    <property type="evidence" value="ECO:0007669"/>
    <property type="project" value="UniProtKB-KW"/>
</dbReference>
<sequence length="1192" mass="138357">MDIRFIYGSSGSGKTTYIIDEIEKIYKTTEDNGKILLVIVPEQLTFQTEKKLINRFGFLGSRIEVTSFKRLAYRLFKEVGGVTKTYMDSAGKTMMLHKIIGDIQTQLKVFSGCINQVGFVNNILDIICEFKRYNISAEMLDMLKNQLPEDSFIYDKLSDLSLVYNRFNQSINLKYADAEEDLNVAARKLIQSEIYKDIDVWLDEFSGFTPQQYLLLLALCQNGCNLNFTLNMNFHCEEDAACRDVFSPIIYTRDKIIEMAVEHNIRLLEPVKLQGNPPNKFINALDIAYLEQNYFKYPFIPYGESTNSIEIFKAKNVYSEVEDTARSIVSLCRDKGASVSEIAVIMRNLDDYEALIKSVFQEYDIPYFLDKKKDISSNMFMVLLTSLMDILENNWNYESVFRYLKTYLTDVGEDEIQILENYVLEAGIKGKKAWTDDHAWYTRLIMIYKFKDKLSREIKKYFEEKGMVYRDEELAQYIIDMIIDEKNEMLQTIEDEKKLYDIALARRITKARDLLIAPIVNLGTGFRGSKSVKEFCTTLFSYMESMNMGEKLEKIIQEFNENDQYALAEEYSKVWNFFVELMEQMVEVIGDEKVNLEEFSNTLSMGLKDHKMGFIPQTIEEVMVSSIERFKGHNIKYLFILGVNDGVFPKSMDKEGLLTDRDRLFLREKGIELAKDTRSVAFEEQYLIYTTLTLGSDFIRISYPIADKGEKALRPSMIILRLKALFPLIKERSDVITYENERLISAPIPAFNALITSFQDICNSGEVPPIFGETCRWFMGQQQWKNKLMDIMNHFSYCNEAKNIGCENALKLYGEDMKLSVSRIENYVRCPFAYFIKYGLNAEERKVFSLTPPDLGTFIHGVLDRFARLVEEESSFKEIDEAKREELINRSFNEEMERSSGSMFKATKRFNYFGNRIGRILRVAAKFMVMHMQQGEFLPLGYEIEFGFKEGTYSPIEIKISNDRVVKLVGKIDRVDKLVESSDNYYRVIDYKSGNKDFKLWEVYYGLQIQLLTYLDAILEREQHNTENLTIPAGILYFKVDNPMIKTDGDVDPAEIELDVKKQLKMKGIVLDEEDIIRKMDKDLQGNSLIIPVGFKKDGSLSSMSKVASREQFQGLKNHNKKVILENCEEIYDGNIGISPVKTKVGNACDYCQYASICVFDSNDKDNEYRCFYEMSDDEVWQLIREECKENE</sequence>
<keyword evidence="9" id="KW-0234">DNA repair</keyword>
<dbReference type="Gene3D" id="3.40.50.300">
    <property type="entry name" value="P-loop containing nucleotide triphosphate hydrolases"/>
    <property type="match status" value="3"/>
</dbReference>
<dbReference type="Pfam" id="PF21445">
    <property type="entry name" value="ADDB_N"/>
    <property type="match status" value="1"/>
</dbReference>
<feature type="domain" description="PD-(D/E)XK endonuclease-like" evidence="10">
    <location>
        <begin position="819"/>
        <end position="1158"/>
    </location>
</feature>